<dbReference type="InterPro" id="IPR002023">
    <property type="entry name" value="NuoE-like"/>
</dbReference>
<evidence type="ECO:0000313" key="11">
    <source>
        <dbReference type="EMBL" id="MBZ9569122.1"/>
    </source>
</evidence>
<feature type="region of interest" description="Disordered" evidence="10">
    <location>
        <begin position="1"/>
        <end position="23"/>
    </location>
</feature>
<evidence type="ECO:0000313" key="12">
    <source>
        <dbReference type="Proteomes" id="UP001319883"/>
    </source>
</evidence>
<dbReference type="InterPro" id="IPR036249">
    <property type="entry name" value="Thioredoxin-like_sf"/>
</dbReference>
<reference evidence="11 12" key="1">
    <citation type="submission" date="2021-05" db="EMBL/GenBank/DDBJ databases">
        <title>Petroleum and Energy Research Collection (APPE): ex situ preservation of microbial diversity associated with the oil industry and exploitation of its biotechnological potential.</title>
        <authorList>
            <person name="Paixao C.T.M."/>
            <person name="Gomes M.B."/>
            <person name="Oliveira V.M."/>
        </authorList>
    </citation>
    <scope>NUCLEOTIDE SEQUENCE [LARGE SCALE GENOMIC DNA]</scope>
    <source>
        <strain evidence="11 12">LIT2</strain>
    </source>
</reference>
<dbReference type="Pfam" id="PF01257">
    <property type="entry name" value="2Fe-2S_thioredx"/>
    <property type="match status" value="1"/>
</dbReference>
<evidence type="ECO:0000256" key="3">
    <source>
        <dbReference type="ARBA" id="ARBA00022714"/>
    </source>
</evidence>
<dbReference type="NCBIfam" id="NF004638">
    <property type="entry name" value="PRK05988.1"/>
    <property type="match status" value="1"/>
</dbReference>
<dbReference type="Gene3D" id="3.40.30.10">
    <property type="entry name" value="Glutaredoxin"/>
    <property type="match status" value="1"/>
</dbReference>
<evidence type="ECO:0000256" key="7">
    <source>
        <dbReference type="ARBA" id="ARBA00031580"/>
    </source>
</evidence>
<comment type="similarity">
    <text evidence="1">Belongs to the complex I 24 kDa subunit family.</text>
</comment>
<name>A0ABS7X517_9GAMM</name>
<comment type="caution">
    <text evidence="11">The sequence shown here is derived from an EMBL/GenBank/DDBJ whole genome shotgun (WGS) entry which is preliminary data.</text>
</comment>
<evidence type="ECO:0000256" key="4">
    <source>
        <dbReference type="ARBA" id="ARBA00022723"/>
    </source>
</evidence>
<sequence length="181" mass="19820">MLDANHRADEDNAMTSPGSPQPVAWTRASIQREVDALKDQPGAMLPILHAIQDRCGYIPDAAVPIIADALRQTRAEVHGVISFYHHFRTHPVGSHVIQVCRAEACQAVGARQLEAHVKARLGVDYHQTTRDNAFTLEPVYCLGNCACGPSIRVNDTIHGRVSAARLDRLVDDLTTTVVEVK</sequence>
<dbReference type="InterPro" id="IPR041921">
    <property type="entry name" value="NuoE_N"/>
</dbReference>
<protein>
    <recommendedName>
        <fullName evidence="2">NADH-quinone oxidoreductase subunit E</fullName>
    </recommendedName>
    <alternativeName>
        <fullName evidence="7">NADH dehydrogenase I subunit E</fullName>
    </alternativeName>
    <alternativeName>
        <fullName evidence="8">NDH-1 subunit E</fullName>
    </alternativeName>
</protein>
<proteinExistence type="inferred from homology"/>
<evidence type="ECO:0000256" key="1">
    <source>
        <dbReference type="ARBA" id="ARBA00010643"/>
    </source>
</evidence>
<dbReference type="PANTHER" id="PTHR10371:SF3">
    <property type="entry name" value="NADH DEHYDROGENASE [UBIQUINONE] FLAVOPROTEIN 2, MITOCHONDRIAL"/>
    <property type="match status" value="1"/>
</dbReference>
<evidence type="ECO:0000256" key="10">
    <source>
        <dbReference type="SAM" id="MobiDB-lite"/>
    </source>
</evidence>
<dbReference type="PIRSF" id="PIRSF000216">
    <property type="entry name" value="NADH_DH_24kDa"/>
    <property type="match status" value="1"/>
</dbReference>
<keyword evidence="3" id="KW-0001">2Fe-2S</keyword>
<gene>
    <name evidence="11" type="ORF">KGQ91_15740</name>
</gene>
<feature type="compositionally biased region" description="Basic and acidic residues" evidence="10">
    <location>
        <begin position="1"/>
        <end position="10"/>
    </location>
</feature>
<dbReference type="PROSITE" id="PS01099">
    <property type="entry name" value="COMPLEX1_24K"/>
    <property type="match status" value="1"/>
</dbReference>
<dbReference type="Proteomes" id="UP001319883">
    <property type="component" value="Unassembled WGS sequence"/>
</dbReference>
<keyword evidence="12" id="KW-1185">Reference proteome</keyword>
<dbReference type="EMBL" id="JAGXFD010000002">
    <property type="protein sequence ID" value="MBZ9569122.1"/>
    <property type="molecule type" value="Genomic_DNA"/>
</dbReference>
<organism evidence="11 12">
    <name type="scientific">Modicisalibacter tunisiensis</name>
    <dbReference type="NCBI Taxonomy" id="390637"/>
    <lineage>
        <taxon>Bacteria</taxon>
        <taxon>Pseudomonadati</taxon>
        <taxon>Pseudomonadota</taxon>
        <taxon>Gammaproteobacteria</taxon>
        <taxon>Oceanospirillales</taxon>
        <taxon>Halomonadaceae</taxon>
        <taxon>Modicisalibacter</taxon>
    </lineage>
</organism>
<keyword evidence="4" id="KW-0479">Metal-binding</keyword>
<evidence type="ECO:0000256" key="2">
    <source>
        <dbReference type="ARBA" id="ARBA00019898"/>
    </source>
</evidence>
<dbReference type="Gene3D" id="1.10.10.1590">
    <property type="entry name" value="NADH-quinone oxidoreductase subunit E"/>
    <property type="match status" value="1"/>
</dbReference>
<keyword evidence="6" id="KW-0411">Iron-sulfur</keyword>
<accession>A0ABS7X517</accession>
<dbReference type="SUPFAM" id="SSF52833">
    <property type="entry name" value="Thioredoxin-like"/>
    <property type="match status" value="1"/>
</dbReference>
<dbReference type="PANTHER" id="PTHR10371">
    <property type="entry name" value="NADH DEHYDROGENASE UBIQUINONE FLAVOPROTEIN 2, MITOCHONDRIAL"/>
    <property type="match status" value="1"/>
</dbReference>
<comment type="cofactor">
    <cofactor evidence="9">
        <name>[2Fe-2S] cluster</name>
        <dbReference type="ChEBI" id="CHEBI:190135"/>
    </cofactor>
</comment>
<dbReference type="CDD" id="cd03081">
    <property type="entry name" value="TRX_Fd_NuoE_FDH_gamma"/>
    <property type="match status" value="1"/>
</dbReference>
<keyword evidence="5" id="KW-0408">Iron</keyword>
<evidence type="ECO:0000256" key="6">
    <source>
        <dbReference type="ARBA" id="ARBA00023014"/>
    </source>
</evidence>
<evidence type="ECO:0000256" key="5">
    <source>
        <dbReference type="ARBA" id="ARBA00023004"/>
    </source>
</evidence>
<evidence type="ECO:0000256" key="8">
    <source>
        <dbReference type="ARBA" id="ARBA00032788"/>
    </source>
</evidence>
<evidence type="ECO:0000256" key="9">
    <source>
        <dbReference type="ARBA" id="ARBA00034078"/>
    </source>
</evidence>